<evidence type="ECO:0000256" key="1">
    <source>
        <dbReference type="ARBA" id="ARBA00010926"/>
    </source>
</evidence>
<dbReference type="InterPro" id="IPR037256">
    <property type="entry name" value="ASC_dom_sf"/>
</dbReference>
<accession>A0ABQ9M376</accession>
<evidence type="ECO:0000313" key="4">
    <source>
        <dbReference type="EMBL" id="KAJ9173885.1"/>
    </source>
</evidence>
<comment type="caution">
    <text evidence="4">The sequence shown here is derived from an EMBL/GenBank/DDBJ whole genome shotgun (WGS) entry which is preliminary data.</text>
</comment>
<dbReference type="InterPro" id="IPR032640">
    <property type="entry name" value="AMPK1_CBM"/>
</dbReference>
<dbReference type="InterPro" id="IPR013783">
    <property type="entry name" value="Ig-like_fold"/>
</dbReference>
<feature type="domain" description="Association with the SNF1 complex (ASC)" evidence="3">
    <location>
        <begin position="202"/>
        <end position="289"/>
    </location>
</feature>
<sequence length="291" mass="32443">MGNVNGREDGENRADGNGSNGESTIRAAYSHRTVVSSDSMANVNNNNTNNYSNATPPHSPARSASPLSFASQVPVAPLQRPDGPPFLNQMWQNESSRVVDHPPQQGIPTIITWNYGGNEVFLEGSWDNWMSRKQLQRSGKDHSLLLVLPSGIYHYKFIVDGEWRYIPDLPFVADEMGRVCNLLDVNNYVQENLDSVAEFEVPPSPDSTYGQSFPTEEDLAKEPLVVPQQLHLTVLDMDNSNEVSSSKPQHVVLNHLFIEKGWASQSLVALGLTHRFQSKFVTVVLYKPVKR</sequence>
<proteinExistence type="inferred from homology"/>
<reference evidence="4" key="1">
    <citation type="journal article" date="2023" name="Plant Biotechnol. J.">
        <title>Chromosome-level wild Hevea brasiliensis genome provides new tools for genomic-assisted breeding and valuable loci to elevate rubber yield.</title>
        <authorList>
            <person name="Cheng H."/>
            <person name="Song X."/>
            <person name="Hu Y."/>
            <person name="Wu T."/>
            <person name="Yang Q."/>
            <person name="An Z."/>
            <person name="Feng S."/>
            <person name="Deng Z."/>
            <person name="Wu W."/>
            <person name="Zeng X."/>
            <person name="Tu M."/>
            <person name="Wang X."/>
            <person name="Huang H."/>
        </authorList>
    </citation>
    <scope>NUCLEOTIDE SEQUENCE</scope>
    <source>
        <strain evidence="4">MT/VB/25A 57/8</strain>
    </source>
</reference>
<evidence type="ECO:0000256" key="2">
    <source>
        <dbReference type="SAM" id="MobiDB-lite"/>
    </source>
</evidence>
<dbReference type="SUPFAM" id="SSF81296">
    <property type="entry name" value="E set domains"/>
    <property type="match status" value="1"/>
</dbReference>
<dbReference type="SMART" id="SM01010">
    <property type="entry name" value="AMPKBI"/>
    <property type="match status" value="1"/>
</dbReference>
<feature type="compositionally biased region" description="Low complexity" evidence="2">
    <location>
        <begin position="39"/>
        <end position="53"/>
    </location>
</feature>
<dbReference type="InterPro" id="IPR006828">
    <property type="entry name" value="ASC_dom"/>
</dbReference>
<dbReference type="EMBL" id="JARPOI010000009">
    <property type="protein sequence ID" value="KAJ9173885.1"/>
    <property type="molecule type" value="Genomic_DNA"/>
</dbReference>
<feature type="compositionally biased region" description="Basic and acidic residues" evidence="2">
    <location>
        <begin position="1"/>
        <end position="14"/>
    </location>
</feature>
<name>A0ABQ9M376_HEVBR</name>
<feature type="region of interest" description="Disordered" evidence="2">
    <location>
        <begin position="39"/>
        <end position="89"/>
    </location>
</feature>
<protein>
    <recommendedName>
        <fullName evidence="3">Association with the SNF1 complex (ASC) domain-containing protein</fullName>
    </recommendedName>
</protein>
<dbReference type="Proteomes" id="UP001174677">
    <property type="component" value="Chromosome 9"/>
</dbReference>
<dbReference type="Gene3D" id="2.60.40.10">
    <property type="entry name" value="Immunoglobulins"/>
    <property type="match status" value="1"/>
</dbReference>
<dbReference type="InterPro" id="IPR043554">
    <property type="entry name" value="KINB"/>
</dbReference>
<dbReference type="CDD" id="cd02859">
    <property type="entry name" value="E_set_AMPKbeta_like_N"/>
    <property type="match status" value="1"/>
</dbReference>
<dbReference type="Pfam" id="PF04739">
    <property type="entry name" value="AMPKBI"/>
    <property type="match status" value="1"/>
</dbReference>
<comment type="similarity">
    <text evidence="1">Belongs to the 5'-AMP-activated protein kinase beta subunit family.</text>
</comment>
<evidence type="ECO:0000259" key="3">
    <source>
        <dbReference type="SMART" id="SM01010"/>
    </source>
</evidence>
<dbReference type="PANTHER" id="PTHR46316:SF9">
    <property type="entry name" value="SNF1-RELATED PROTEIN KINASE REGULATORY SUBUNIT BETA-1"/>
    <property type="match status" value="1"/>
</dbReference>
<keyword evidence="5" id="KW-1185">Reference proteome</keyword>
<dbReference type="Pfam" id="PF16561">
    <property type="entry name" value="AMPK1_CBM"/>
    <property type="match status" value="1"/>
</dbReference>
<feature type="region of interest" description="Disordered" evidence="2">
    <location>
        <begin position="1"/>
        <end position="25"/>
    </location>
</feature>
<dbReference type="SUPFAM" id="SSF160219">
    <property type="entry name" value="AMPKBI-like"/>
    <property type="match status" value="1"/>
</dbReference>
<organism evidence="4 5">
    <name type="scientific">Hevea brasiliensis</name>
    <name type="common">Para rubber tree</name>
    <name type="synonym">Siphonia brasiliensis</name>
    <dbReference type="NCBI Taxonomy" id="3981"/>
    <lineage>
        <taxon>Eukaryota</taxon>
        <taxon>Viridiplantae</taxon>
        <taxon>Streptophyta</taxon>
        <taxon>Embryophyta</taxon>
        <taxon>Tracheophyta</taxon>
        <taxon>Spermatophyta</taxon>
        <taxon>Magnoliopsida</taxon>
        <taxon>eudicotyledons</taxon>
        <taxon>Gunneridae</taxon>
        <taxon>Pentapetalae</taxon>
        <taxon>rosids</taxon>
        <taxon>fabids</taxon>
        <taxon>Malpighiales</taxon>
        <taxon>Euphorbiaceae</taxon>
        <taxon>Crotonoideae</taxon>
        <taxon>Micrandreae</taxon>
        <taxon>Hevea</taxon>
    </lineage>
</organism>
<dbReference type="Gene3D" id="6.20.250.60">
    <property type="match status" value="1"/>
</dbReference>
<gene>
    <name evidence="4" type="ORF">P3X46_016977</name>
</gene>
<evidence type="ECO:0000313" key="5">
    <source>
        <dbReference type="Proteomes" id="UP001174677"/>
    </source>
</evidence>
<dbReference type="PANTHER" id="PTHR46316">
    <property type="entry name" value="SNF1-RELATED PROTEIN KINASE REGULATORY SUBUNIT BETA-1"/>
    <property type="match status" value="1"/>
</dbReference>
<dbReference type="InterPro" id="IPR014756">
    <property type="entry name" value="Ig_E-set"/>
</dbReference>